<dbReference type="Gene3D" id="3.30.379.10">
    <property type="entry name" value="Chitobiase/beta-hexosaminidase domain 2-like"/>
    <property type="match status" value="1"/>
</dbReference>
<dbReference type="PRINTS" id="PR00738">
    <property type="entry name" value="GLHYDRLASE20"/>
</dbReference>
<feature type="domain" description="Beta-hexosaminidase bacterial type N-terminal" evidence="9">
    <location>
        <begin position="23"/>
        <end position="146"/>
    </location>
</feature>
<evidence type="ECO:0000256" key="2">
    <source>
        <dbReference type="ARBA" id="ARBA00006285"/>
    </source>
</evidence>
<dbReference type="SUPFAM" id="SSF51445">
    <property type="entry name" value="(Trans)glycosidases"/>
    <property type="match status" value="1"/>
</dbReference>
<comment type="catalytic activity">
    <reaction evidence="1">
        <text>Hydrolysis of terminal non-reducing N-acetyl-D-hexosamine residues in N-acetyl-beta-D-hexosaminides.</text>
        <dbReference type="EC" id="3.2.1.52"/>
    </reaction>
</comment>
<evidence type="ECO:0000256" key="1">
    <source>
        <dbReference type="ARBA" id="ARBA00001231"/>
    </source>
</evidence>
<dbReference type="CDD" id="cd06563">
    <property type="entry name" value="GH20_chitobiase-like"/>
    <property type="match status" value="1"/>
</dbReference>
<feature type="active site" description="Proton donor" evidence="6">
    <location>
        <position position="340"/>
    </location>
</feature>
<evidence type="ECO:0000313" key="11">
    <source>
        <dbReference type="Proteomes" id="UP000651668"/>
    </source>
</evidence>
<gene>
    <name evidence="10" type="ORF">GCM10011387_10630</name>
</gene>
<name>A0A916U337_9SPHI</name>
<dbReference type="Pfam" id="PF00728">
    <property type="entry name" value="Glyco_hydro_20"/>
    <property type="match status" value="1"/>
</dbReference>
<comment type="similarity">
    <text evidence="2">Belongs to the glycosyl hydrolase 20 family.</text>
</comment>
<dbReference type="AlphaFoldDB" id="A0A916U337"/>
<dbReference type="PANTHER" id="PTHR22600">
    <property type="entry name" value="BETA-HEXOSAMINIDASE"/>
    <property type="match status" value="1"/>
</dbReference>
<evidence type="ECO:0000256" key="6">
    <source>
        <dbReference type="PIRSR" id="PIRSR625705-1"/>
    </source>
</evidence>
<feature type="signal peptide" evidence="7">
    <location>
        <begin position="1"/>
        <end position="21"/>
    </location>
</feature>
<evidence type="ECO:0000259" key="9">
    <source>
        <dbReference type="Pfam" id="PF02838"/>
    </source>
</evidence>
<proteinExistence type="inferred from homology"/>
<evidence type="ECO:0000256" key="3">
    <source>
        <dbReference type="ARBA" id="ARBA00012663"/>
    </source>
</evidence>
<accession>A0A916U337</accession>
<sequence>MNMKKAIGMLLLMGSFIVAKAQVEIIPMPAEMTTQQGTFVINSKTKLIVKDAQAQTSATFLNEFLRDIYGFQLATSKVATPNAISLSVNKGMSNTLGAYKFGSSKTGVEITGANPEGVFYGVQTLIQLLPVEKASALSIPLVQVKDEPRFGYRGMHLDVGRHFFPVSYIKKYIDYIAMHKMNYFHWHLTEDQGWRIEIKKYPKLTSVGGYRNGTIIGRFPGTGNDNQKYGGFYTQEEVKEVVRYAQTRYVTIIPEIEMPGHASAAIAAYPELSTFPEESTKFPPKTVWAGPTTGKQVQQTWGVFEDVFSPSEKTFKFLEDVIDEVVALFPAPYIHIGGDESPKENWKRSAFCQQLIKEKGLKDEHELQSYFIQRMEKYINAKGKKIIGWDEILEGGLAPNATVMSWRGEKGGIEAAKQKHDVIMTPTTYVYFDYSQTKKEDSVTIGGYIPLKKVYNYEPIPGELAADEHKYVLGAQANLWTEYVKNAKKLEYMIFPRMTALSEVLWSKKEHKDWDNFQPRLKRQLKRYDLWKINYSTEEWNPKTEEASSTK</sequence>
<feature type="domain" description="Glycoside hydrolase family 20 catalytic" evidence="8">
    <location>
        <begin position="150"/>
        <end position="508"/>
    </location>
</feature>
<dbReference type="GO" id="GO:0030203">
    <property type="term" value="P:glycosaminoglycan metabolic process"/>
    <property type="evidence" value="ECO:0007669"/>
    <property type="project" value="TreeGrafter"/>
</dbReference>
<dbReference type="EC" id="3.2.1.52" evidence="3"/>
<dbReference type="InterPro" id="IPR029018">
    <property type="entry name" value="Hex-like_dom2"/>
</dbReference>
<organism evidence="10 11">
    <name type="scientific">Pedobacter quisquiliarum</name>
    <dbReference type="NCBI Taxonomy" id="1834438"/>
    <lineage>
        <taxon>Bacteria</taxon>
        <taxon>Pseudomonadati</taxon>
        <taxon>Bacteroidota</taxon>
        <taxon>Sphingobacteriia</taxon>
        <taxon>Sphingobacteriales</taxon>
        <taxon>Sphingobacteriaceae</taxon>
        <taxon>Pedobacter</taxon>
    </lineage>
</organism>
<feature type="chain" id="PRO_5037343198" description="beta-N-acetylhexosaminidase" evidence="7">
    <location>
        <begin position="22"/>
        <end position="551"/>
    </location>
</feature>
<dbReference type="InterPro" id="IPR015882">
    <property type="entry name" value="HEX_bac_N"/>
</dbReference>
<dbReference type="InterPro" id="IPR017853">
    <property type="entry name" value="GH"/>
</dbReference>
<dbReference type="GO" id="GO:0005975">
    <property type="term" value="P:carbohydrate metabolic process"/>
    <property type="evidence" value="ECO:0007669"/>
    <property type="project" value="InterPro"/>
</dbReference>
<keyword evidence="7" id="KW-0732">Signal</keyword>
<dbReference type="GO" id="GO:0016020">
    <property type="term" value="C:membrane"/>
    <property type="evidence" value="ECO:0007669"/>
    <property type="project" value="TreeGrafter"/>
</dbReference>
<evidence type="ECO:0000313" key="10">
    <source>
        <dbReference type="EMBL" id="GGC58847.1"/>
    </source>
</evidence>
<dbReference type="GO" id="GO:0004563">
    <property type="term" value="F:beta-N-acetylhexosaminidase activity"/>
    <property type="evidence" value="ECO:0007669"/>
    <property type="project" value="UniProtKB-EC"/>
</dbReference>
<evidence type="ECO:0000256" key="5">
    <source>
        <dbReference type="ARBA" id="ARBA00023295"/>
    </source>
</evidence>
<protein>
    <recommendedName>
        <fullName evidence="3">beta-N-acetylhexosaminidase</fullName>
        <ecNumber evidence="3">3.2.1.52</ecNumber>
    </recommendedName>
</protein>
<dbReference type="PANTHER" id="PTHR22600:SF57">
    <property type="entry name" value="BETA-N-ACETYLHEXOSAMINIDASE"/>
    <property type="match status" value="1"/>
</dbReference>
<dbReference type="SUPFAM" id="SSF55545">
    <property type="entry name" value="beta-N-acetylhexosaminidase-like domain"/>
    <property type="match status" value="1"/>
</dbReference>
<comment type="caution">
    <text evidence="10">The sequence shown here is derived from an EMBL/GenBank/DDBJ whole genome shotgun (WGS) entry which is preliminary data.</text>
</comment>
<dbReference type="EMBL" id="BMIL01000003">
    <property type="protein sequence ID" value="GGC58847.1"/>
    <property type="molecule type" value="Genomic_DNA"/>
</dbReference>
<reference evidence="10" key="2">
    <citation type="submission" date="2020-09" db="EMBL/GenBank/DDBJ databases">
        <authorList>
            <person name="Sun Q."/>
            <person name="Zhou Y."/>
        </authorList>
    </citation>
    <scope>NUCLEOTIDE SEQUENCE</scope>
    <source>
        <strain evidence="10">CGMCC 1.15343</strain>
    </source>
</reference>
<dbReference type="InterPro" id="IPR015883">
    <property type="entry name" value="Glyco_hydro_20_cat"/>
</dbReference>
<evidence type="ECO:0000256" key="7">
    <source>
        <dbReference type="SAM" id="SignalP"/>
    </source>
</evidence>
<keyword evidence="4" id="KW-0378">Hydrolase</keyword>
<evidence type="ECO:0000256" key="4">
    <source>
        <dbReference type="ARBA" id="ARBA00022801"/>
    </source>
</evidence>
<keyword evidence="11" id="KW-1185">Reference proteome</keyword>
<reference evidence="10" key="1">
    <citation type="journal article" date="2014" name="Int. J. Syst. Evol. Microbiol.">
        <title>Complete genome sequence of Corynebacterium casei LMG S-19264T (=DSM 44701T), isolated from a smear-ripened cheese.</title>
        <authorList>
            <consortium name="US DOE Joint Genome Institute (JGI-PGF)"/>
            <person name="Walter F."/>
            <person name="Albersmeier A."/>
            <person name="Kalinowski J."/>
            <person name="Ruckert C."/>
        </authorList>
    </citation>
    <scope>NUCLEOTIDE SEQUENCE</scope>
    <source>
        <strain evidence="10">CGMCC 1.15343</strain>
    </source>
</reference>
<dbReference type="Proteomes" id="UP000651668">
    <property type="component" value="Unassembled WGS sequence"/>
</dbReference>
<keyword evidence="5" id="KW-0326">Glycosidase</keyword>
<evidence type="ECO:0000259" key="8">
    <source>
        <dbReference type="Pfam" id="PF00728"/>
    </source>
</evidence>
<dbReference type="Gene3D" id="3.20.20.80">
    <property type="entry name" value="Glycosidases"/>
    <property type="match status" value="1"/>
</dbReference>
<dbReference type="Pfam" id="PF02838">
    <property type="entry name" value="Glyco_hydro_20b"/>
    <property type="match status" value="1"/>
</dbReference>
<dbReference type="InterPro" id="IPR025705">
    <property type="entry name" value="Beta_hexosaminidase_sua/sub"/>
</dbReference>